<protein>
    <recommendedName>
        <fullName evidence="4">DUF4157 domain-containing protein</fullName>
    </recommendedName>
</protein>
<evidence type="ECO:0000256" key="1">
    <source>
        <dbReference type="SAM" id="Phobius"/>
    </source>
</evidence>
<evidence type="ECO:0000313" key="3">
    <source>
        <dbReference type="Proteomes" id="UP000693899"/>
    </source>
</evidence>
<keyword evidence="1" id="KW-0812">Transmembrane</keyword>
<feature type="transmembrane region" description="Helical" evidence="1">
    <location>
        <begin position="49"/>
        <end position="69"/>
    </location>
</feature>
<organism evidence="2 3">
    <name type="scientific">Maribacter phage Colly_1</name>
    <dbReference type="NCBI Taxonomy" id="2745691"/>
    <lineage>
        <taxon>Viruses</taxon>
        <taxon>Duplodnaviria</taxon>
        <taxon>Heunggongvirae</taxon>
        <taxon>Uroviricota</taxon>
        <taxon>Caudoviricetes</taxon>
        <taxon>Molycolviridae</taxon>
        <taxon>Mollyvirus</taxon>
        <taxon>Mollyvirus colly</taxon>
    </lineage>
</organism>
<evidence type="ECO:0000313" key="2">
    <source>
        <dbReference type="EMBL" id="QQO97297.1"/>
    </source>
</evidence>
<reference evidence="2" key="1">
    <citation type="submission" date="2020-07" db="EMBL/GenBank/DDBJ databases">
        <title>Highly diverse flavobacterial phages as mortality factor during North Sea spring blooms.</title>
        <authorList>
            <person name="Bartlau N."/>
            <person name="Wichels A."/>
            <person name="Krohne G."/>
            <person name="Adriaenssens E.M."/>
            <person name="Heins A."/>
            <person name="Fuchs B.M."/>
            <person name="Amann R."/>
            <person name="Moraru C."/>
        </authorList>
    </citation>
    <scope>NUCLEOTIDE SEQUENCE</scope>
</reference>
<feature type="transmembrane region" description="Helical" evidence="1">
    <location>
        <begin position="12"/>
        <end position="29"/>
    </location>
</feature>
<accession>A0A8E4UXY9</accession>
<keyword evidence="1" id="KW-0472">Membrane</keyword>
<evidence type="ECO:0008006" key="4">
    <source>
        <dbReference type="Google" id="ProtNLM"/>
    </source>
</evidence>
<dbReference type="Proteomes" id="UP000693899">
    <property type="component" value="Segment"/>
</dbReference>
<dbReference type="EMBL" id="MT732450">
    <property type="protein sequence ID" value="QQO97297.1"/>
    <property type="molecule type" value="Genomic_DNA"/>
</dbReference>
<name>A0A8E4UXY9_9CAUD</name>
<sequence length="110" mass="13168">MKIYYSKYIKGNGVNLFGIVILNSILQATPIKRRAVINHEGIHTIQMRGLLYIGFYLIYALEFLVYLVIHRDLYKAYRAISFEREAFDNQYHDNIEDYVSTYSWFRIFLN</sequence>
<proteinExistence type="predicted"/>
<keyword evidence="1" id="KW-1133">Transmembrane helix</keyword>
<keyword evidence="3" id="KW-1185">Reference proteome</keyword>
<gene>
    <name evidence="2" type="ORF">Colly1_191</name>
</gene>